<proteinExistence type="predicted"/>
<dbReference type="PRINTS" id="PR00038">
    <property type="entry name" value="HTHLUXR"/>
</dbReference>
<dbReference type="Gene3D" id="1.10.10.10">
    <property type="entry name" value="Winged helix-like DNA-binding domain superfamily/Winged helix DNA-binding domain"/>
    <property type="match status" value="1"/>
</dbReference>
<evidence type="ECO:0000313" key="6">
    <source>
        <dbReference type="Proteomes" id="UP001152755"/>
    </source>
</evidence>
<gene>
    <name evidence="5" type="ORF">NVS88_10325</name>
</gene>
<protein>
    <submittedName>
        <fullName evidence="5">Helix-turn-helix transcriptional regulator</fullName>
    </submittedName>
</protein>
<dbReference type="Proteomes" id="UP001152755">
    <property type="component" value="Unassembled WGS sequence"/>
</dbReference>
<dbReference type="EMBL" id="JANRHA010000006">
    <property type="protein sequence ID" value="MDG3014953.1"/>
    <property type="molecule type" value="Genomic_DNA"/>
</dbReference>
<dbReference type="AlphaFoldDB" id="A0A9X4LYZ0"/>
<keyword evidence="3" id="KW-0804">Transcription</keyword>
<evidence type="ECO:0000256" key="1">
    <source>
        <dbReference type="ARBA" id="ARBA00023015"/>
    </source>
</evidence>
<dbReference type="InterPro" id="IPR003018">
    <property type="entry name" value="GAF"/>
</dbReference>
<evidence type="ECO:0000313" key="5">
    <source>
        <dbReference type="EMBL" id="MDG3014953.1"/>
    </source>
</evidence>
<dbReference type="InterPro" id="IPR029016">
    <property type="entry name" value="GAF-like_dom_sf"/>
</dbReference>
<keyword evidence="1" id="KW-0805">Transcription regulation</keyword>
<dbReference type="GO" id="GO:0003677">
    <property type="term" value="F:DNA binding"/>
    <property type="evidence" value="ECO:0007669"/>
    <property type="project" value="UniProtKB-KW"/>
</dbReference>
<dbReference type="Pfam" id="PF01590">
    <property type="entry name" value="GAF"/>
    <property type="match status" value="1"/>
</dbReference>
<dbReference type="PROSITE" id="PS50043">
    <property type="entry name" value="HTH_LUXR_2"/>
    <property type="match status" value="1"/>
</dbReference>
<dbReference type="InterPro" id="IPR016032">
    <property type="entry name" value="Sig_transdc_resp-reg_C-effctor"/>
</dbReference>
<evidence type="ECO:0000259" key="4">
    <source>
        <dbReference type="PROSITE" id="PS50043"/>
    </source>
</evidence>
<name>A0A9X4LYZ0_9ACTN</name>
<dbReference type="InterPro" id="IPR036388">
    <property type="entry name" value="WH-like_DNA-bd_sf"/>
</dbReference>
<reference evidence="5" key="1">
    <citation type="submission" date="2022-08" db="EMBL/GenBank/DDBJ databases">
        <title>Genome analysis of Corynebacteriales strain.</title>
        <authorList>
            <person name="Lee S.D."/>
        </authorList>
    </citation>
    <scope>NUCLEOTIDE SEQUENCE</scope>
    <source>
        <strain evidence="5">D3-21</strain>
    </source>
</reference>
<accession>A0A9X4LYZ0</accession>
<evidence type="ECO:0000256" key="2">
    <source>
        <dbReference type="ARBA" id="ARBA00023125"/>
    </source>
</evidence>
<dbReference type="RefSeq" id="WP_332519858.1">
    <property type="nucleotide sequence ID" value="NZ_JANRHA010000006.1"/>
</dbReference>
<dbReference type="SMART" id="SM00421">
    <property type="entry name" value="HTH_LUXR"/>
    <property type="match status" value="1"/>
</dbReference>
<sequence length="271" mass="28253">MRGDQDAVRAAVLRIRRDTGLPVAFGGTMGRGARLHLTEFVGARGTSMQGLRVSSGAGLGGKAVALRRPVIVHDYATAAAITHDYDHAVVRGEGLGAVVGVPVVVGRSVRAVLYVAARGAARIGDRAVEAAVGRARLLEQDLAVREALAERAALADDTTGRWTRVDGARADLLALAAKVADRRLGAELVTIADRLSCTPVPGRAPGTDPVLSPREVEVLTHVAVGRTNAEIGEQMSVGAETVKSYLRTLMRKLAVGNRIEAVVAARAAGLL</sequence>
<dbReference type="CDD" id="cd06170">
    <property type="entry name" value="LuxR_C_like"/>
    <property type="match status" value="1"/>
</dbReference>
<dbReference type="GO" id="GO:0006355">
    <property type="term" value="P:regulation of DNA-templated transcription"/>
    <property type="evidence" value="ECO:0007669"/>
    <property type="project" value="InterPro"/>
</dbReference>
<organism evidence="5 6">
    <name type="scientific">Speluncibacter jeojiensis</name>
    <dbReference type="NCBI Taxonomy" id="2710754"/>
    <lineage>
        <taxon>Bacteria</taxon>
        <taxon>Bacillati</taxon>
        <taxon>Actinomycetota</taxon>
        <taxon>Actinomycetes</taxon>
        <taxon>Mycobacteriales</taxon>
        <taxon>Speluncibacteraceae</taxon>
        <taxon>Speluncibacter</taxon>
    </lineage>
</organism>
<comment type="caution">
    <text evidence="5">The sequence shown here is derived from an EMBL/GenBank/DDBJ whole genome shotgun (WGS) entry which is preliminary data.</text>
</comment>
<dbReference type="PANTHER" id="PTHR44688">
    <property type="entry name" value="DNA-BINDING TRANSCRIPTIONAL ACTIVATOR DEVR_DOSR"/>
    <property type="match status" value="1"/>
</dbReference>
<evidence type="ECO:0000256" key="3">
    <source>
        <dbReference type="ARBA" id="ARBA00023163"/>
    </source>
</evidence>
<dbReference type="SUPFAM" id="SSF55781">
    <property type="entry name" value="GAF domain-like"/>
    <property type="match status" value="1"/>
</dbReference>
<dbReference type="Pfam" id="PF00196">
    <property type="entry name" value="GerE"/>
    <property type="match status" value="1"/>
</dbReference>
<dbReference type="PANTHER" id="PTHR44688:SF16">
    <property type="entry name" value="DNA-BINDING TRANSCRIPTIONAL ACTIVATOR DEVR_DOSR"/>
    <property type="match status" value="1"/>
</dbReference>
<dbReference type="InterPro" id="IPR000792">
    <property type="entry name" value="Tscrpt_reg_LuxR_C"/>
</dbReference>
<keyword evidence="6" id="KW-1185">Reference proteome</keyword>
<dbReference type="SUPFAM" id="SSF46894">
    <property type="entry name" value="C-terminal effector domain of the bipartite response regulators"/>
    <property type="match status" value="1"/>
</dbReference>
<keyword evidence="2" id="KW-0238">DNA-binding</keyword>
<feature type="domain" description="HTH luxR-type" evidence="4">
    <location>
        <begin position="204"/>
        <end position="269"/>
    </location>
</feature>
<dbReference type="Gene3D" id="3.30.450.40">
    <property type="match status" value="1"/>
</dbReference>